<comment type="caution">
    <text evidence="2">The sequence shown here is derived from an EMBL/GenBank/DDBJ whole genome shotgun (WGS) entry which is preliminary data.</text>
</comment>
<evidence type="ECO:0000256" key="1">
    <source>
        <dbReference type="SAM" id="MobiDB-lite"/>
    </source>
</evidence>
<evidence type="ECO:0008006" key="6">
    <source>
        <dbReference type="Google" id="ProtNLM"/>
    </source>
</evidence>
<proteinExistence type="predicted"/>
<evidence type="ECO:0000313" key="3">
    <source>
        <dbReference type="EMBL" id="RIE12349.1"/>
    </source>
</evidence>
<keyword evidence="4" id="KW-1185">Reference proteome</keyword>
<dbReference type="Proteomes" id="UP000265724">
    <property type="component" value="Unassembled WGS sequence"/>
</dbReference>
<evidence type="ECO:0000313" key="4">
    <source>
        <dbReference type="Proteomes" id="UP000265724"/>
    </source>
</evidence>
<sequence>MGKTSGLKPGSITPASGQYEEIGPRGGKGPEVTSVQGKPLPPTQKPGSTYTLVDPTKNESGKGK</sequence>
<dbReference type="EMBL" id="QXIW01000031">
    <property type="protein sequence ID" value="RIE12215.1"/>
    <property type="molecule type" value="Genomic_DNA"/>
</dbReference>
<gene>
    <name evidence="3" type="ORF">SMC2_07030</name>
    <name evidence="2" type="ORF">SMC3_07420</name>
</gene>
<organism evidence="2 5">
    <name type="scientific">Candidatus Cryosericum hinesii</name>
    <dbReference type="NCBI Taxonomy" id="2290915"/>
    <lineage>
        <taxon>Bacteria</taxon>
        <taxon>Pseudomonadati</taxon>
        <taxon>Caldisericota/Cryosericota group</taxon>
        <taxon>Candidatus Cryosericota</taxon>
        <taxon>Candidatus Cryosericia</taxon>
        <taxon>Candidatus Cryosericales</taxon>
        <taxon>Candidatus Cryosericaceae</taxon>
        <taxon>Candidatus Cryosericum</taxon>
    </lineage>
</organism>
<dbReference type="Proteomes" id="UP000266042">
    <property type="component" value="Unassembled WGS sequence"/>
</dbReference>
<dbReference type="EMBL" id="QXIX01000055">
    <property type="protein sequence ID" value="RIE12349.1"/>
    <property type="molecule type" value="Genomic_DNA"/>
</dbReference>
<evidence type="ECO:0000313" key="5">
    <source>
        <dbReference type="Proteomes" id="UP000266042"/>
    </source>
</evidence>
<name>A0A398DAU4_9BACT</name>
<accession>A0A398DAU4</accession>
<dbReference type="AlphaFoldDB" id="A0A398DAU4"/>
<evidence type="ECO:0000313" key="2">
    <source>
        <dbReference type="EMBL" id="RIE12215.1"/>
    </source>
</evidence>
<reference evidence="4 5" key="1">
    <citation type="submission" date="2018-09" db="EMBL/GenBank/DDBJ databases">
        <title>Discovery and Ecogenomic Context for Candidatus Cryosericales, a Global Caldiserica Order Active in Thawing Permafrost.</title>
        <authorList>
            <person name="Martinez M.A."/>
            <person name="Woodcroft B.J."/>
            <person name="Ignacio Espinoza J.C."/>
            <person name="Zayed A."/>
            <person name="Singleton C.M."/>
            <person name="Boyd J."/>
            <person name="Li Y.-F."/>
            <person name="Purvine S."/>
            <person name="Maughan H."/>
            <person name="Hodgkins S.B."/>
            <person name="Anderson D."/>
            <person name="Sederholm M."/>
            <person name="Temperton B."/>
            <person name="Saleska S.R."/>
            <person name="Tyson G.W."/>
            <person name="Rich V.I."/>
        </authorList>
    </citation>
    <scope>NUCLEOTIDE SEQUENCE [LARGE SCALE GENOMIC DNA]</scope>
    <source>
        <strain evidence="3 4">SMC2</strain>
        <strain evidence="2 5">SMC3</strain>
    </source>
</reference>
<protein>
    <recommendedName>
        <fullName evidence="6">YjzC family protein</fullName>
    </recommendedName>
</protein>
<dbReference type="RefSeq" id="WP_119087193.1">
    <property type="nucleotide sequence ID" value="NZ_QXIV01000020.1"/>
</dbReference>
<feature type="region of interest" description="Disordered" evidence="1">
    <location>
        <begin position="1"/>
        <end position="64"/>
    </location>
</feature>